<dbReference type="GO" id="GO:0106026">
    <property type="term" value="F:Gly-tRNA(Ala) deacylase activity"/>
    <property type="evidence" value="ECO:0007669"/>
    <property type="project" value="UniProtKB-UniRule"/>
</dbReference>
<evidence type="ECO:0000313" key="4">
    <source>
        <dbReference type="EMBL" id="GGG49774.1"/>
    </source>
</evidence>
<dbReference type="SUPFAM" id="SSF69500">
    <property type="entry name" value="DTD-like"/>
    <property type="match status" value="1"/>
</dbReference>
<name>A0A917GKB5_9GAMM</name>
<dbReference type="GO" id="GO:0051500">
    <property type="term" value="F:D-tyrosyl-tRNA(Tyr) deacylase activity"/>
    <property type="evidence" value="ECO:0007669"/>
    <property type="project" value="TreeGrafter"/>
</dbReference>
<comment type="subunit">
    <text evidence="3">Homodimer.</text>
</comment>
<dbReference type="OrthoDB" id="9801395at2"/>
<dbReference type="GO" id="GO:0000049">
    <property type="term" value="F:tRNA binding"/>
    <property type="evidence" value="ECO:0007669"/>
    <property type="project" value="UniProtKB-UniRule"/>
</dbReference>
<evidence type="ECO:0000256" key="3">
    <source>
        <dbReference type="HAMAP-Rule" id="MF_00518"/>
    </source>
</evidence>
<dbReference type="RefSeq" id="WP_068812023.1">
    <property type="nucleotide sequence ID" value="NZ_BMIY01000002.1"/>
</dbReference>
<dbReference type="NCBIfam" id="TIGR00256">
    <property type="entry name" value="D-aminoacyl-tRNA deacylase"/>
    <property type="match status" value="1"/>
</dbReference>
<dbReference type="Proteomes" id="UP000627715">
    <property type="component" value="Unassembled WGS sequence"/>
</dbReference>
<dbReference type="Pfam" id="PF02580">
    <property type="entry name" value="Tyr_Deacylase"/>
    <property type="match status" value="1"/>
</dbReference>
<feature type="short sequence motif" description="Gly-cisPro motif, important for rejection of L-amino acids" evidence="3">
    <location>
        <begin position="137"/>
        <end position="138"/>
    </location>
</feature>
<organism evidence="4 5">
    <name type="scientific">Pseudohongiella nitratireducens</name>
    <dbReference type="NCBI Taxonomy" id="1768907"/>
    <lineage>
        <taxon>Bacteria</taxon>
        <taxon>Pseudomonadati</taxon>
        <taxon>Pseudomonadota</taxon>
        <taxon>Gammaproteobacteria</taxon>
        <taxon>Pseudomonadales</taxon>
        <taxon>Pseudohongiellaceae</taxon>
        <taxon>Pseudohongiella</taxon>
    </lineage>
</organism>
<dbReference type="GO" id="GO:0043908">
    <property type="term" value="F:Ser(Gly)-tRNA(Ala) hydrolase activity"/>
    <property type="evidence" value="ECO:0007669"/>
    <property type="project" value="UniProtKB-UniRule"/>
</dbReference>
<dbReference type="FunFam" id="3.50.80.10:FF:000001">
    <property type="entry name" value="D-aminoacyl-tRNA deacylase"/>
    <property type="match status" value="1"/>
</dbReference>
<gene>
    <name evidence="3 4" type="primary">dtd</name>
    <name evidence="4" type="ORF">GCM10011403_03620</name>
</gene>
<comment type="catalytic activity">
    <reaction evidence="3">
        <text>glycyl-tRNA(Ala) + H2O = tRNA(Ala) + glycine + H(+)</text>
        <dbReference type="Rhea" id="RHEA:53744"/>
        <dbReference type="Rhea" id="RHEA-COMP:9657"/>
        <dbReference type="Rhea" id="RHEA-COMP:13640"/>
        <dbReference type="ChEBI" id="CHEBI:15377"/>
        <dbReference type="ChEBI" id="CHEBI:15378"/>
        <dbReference type="ChEBI" id="CHEBI:57305"/>
        <dbReference type="ChEBI" id="CHEBI:78442"/>
        <dbReference type="ChEBI" id="CHEBI:78522"/>
    </reaction>
</comment>
<protein>
    <recommendedName>
        <fullName evidence="3">D-aminoacyl-tRNA deacylase</fullName>
        <shortName evidence="3">DTD</shortName>
        <ecNumber evidence="3">3.1.1.96</ecNumber>
    </recommendedName>
    <alternativeName>
        <fullName evidence="3">Gly-tRNA(Ala) deacylase</fullName>
        <ecNumber evidence="3">3.1.1.-</ecNumber>
    </alternativeName>
</protein>
<dbReference type="InterPro" id="IPR023509">
    <property type="entry name" value="DTD-like_sf"/>
</dbReference>
<comment type="catalytic activity">
    <reaction evidence="3">
        <text>a D-aminoacyl-tRNA + H2O = a tRNA + a D-alpha-amino acid + H(+)</text>
        <dbReference type="Rhea" id="RHEA:13953"/>
        <dbReference type="Rhea" id="RHEA-COMP:10123"/>
        <dbReference type="Rhea" id="RHEA-COMP:10124"/>
        <dbReference type="ChEBI" id="CHEBI:15377"/>
        <dbReference type="ChEBI" id="CHEBI:15378"/>
        <dbReference type="ChEBI" id="CHEBI:59871"/>
        <dbReference type="ChEBI" id="CHEBI:78442"/>
        <dbReference type="ChEBI" id="CHEBI:79333"/>
        <dbReference type="EC" id="3.1.1.96"/>
    </reaction>
</comment>
<keyword evidence="2 3" id="KW-0378">Hydrolase</keyword>
<dbReference type="EC" id="3.1.1.96" evidence="3"/>
<dbReference type="GO" id="GO:0019478">
    <property type="term" value="P:D-amino acid catabolic process"/>
    <property type="evidence" value="ECO:0007669"/>
    <property type="project" value="UniProtKB-UniRule"/>
</dbReference>
<proteinExistence type="inferred from homology"/>
<dbReference type="EMBL" id="BMIY01000002">
    <property type="protein sequence ID" value="GGG49774.1"/>
    <property type="molecule type" value="Genomic_DNA"/>
</dbReference>
<dbReference type="Gene3D" id="3.50.80.10">
    <property type="entry name" value="D-tyrosyl-tRNA(Tyr) deacylase"/>
    <property type="match status" value="1"/>
</dbReference>
<dbReference type="GO" id="GO:0005737">
    <property type="term" value="C:cytoplasm"/>
    <property type="evidence" value="ECO:0007669"/>
    <property type="project" value="UniProtKB-SubCell"/>
</dbReference>
<comment type="caution">
    <text evidence="4">The sequence shown here is derived from an EMBL/GenBank/DDBJ whole genome shotgun (WGS) entry which is preliminary data.</text>
</comment>
<keyword evidence="3" id="KW-0694">RNA-binding</keyword>
<evidence type="ECO:0000313" key="5">
    <source>
        <dbReference type="Proteomes" id="UP000627715"/>
    </source>
</evidence>
<comment type="domain">
    <text evidence="3">A Gly-cisPro motif from one monomer fits into the active site of the other monomer to allow specific chiral rejection of L-amino acids.</text>
</comment>
<comment type="similarity">
    <text evidence="1 3">Belongs to the DTD family.</text>
</comment>
<keyword evidence="3" id="KW-0820">tRNA-binding</keyword>
<dbReference type="HAMAP" id="MF_00518">
    <property type="entry name" value="Deacylase_Dtd"/>
    <property type="match status" value="1"/>
</dbReference>
<reference evidence="4" key="1">
    <citation type="journal article" date="2014" name="Int. J. Syst. Evol. Microbiol.">
        <title>Complete genome sequence of Corynebacterium casei LMG S-19264T (=DSM 44701T), isolated from a smear-ripened cheese.</title>
        <authorList>
            <consortium name="US DOE Joint Genome Institute (JGI-PGF)"/>
            <person name="Walter F."/>
            <person name="Albersmeier A."/>
            <person name="Kalinowski J."/>
            <person name="Ruckert C."/>
        </authorList>
    </citation>
    <scope>NUCLEOTIDE SEQUENCE</scope>
    <source>
        <strain evidence="4">CGMCC 1.15425</strain>
    </source>
</reference>
<keyword evidence="3" id="KW-0963">Cytoplasm</keyword>
<dbReference type="EC" id="3.1.1.-" evidence="3"/>
<evidence type="ECO:0000256" key="1">
    <source>
        <dbReference type="ARBA" id="ARBA00009673"/>
    </source>
</evidence>
<reference evidence="4" key="2">
    <citation type="submission" date="2020-09" db="EMBL/GenBank/DDBJ databases">
        <authorList>
            <person name="Sun Q."/>
            <person name="Zhou Y."/>
        </authorList>
    </citation>
    <scope>NUCLEOTIDE SEQUENCE</scope>
    <source>
        <strain evidence="4">CGMCC 1.15425</strain>
    </source>
</reference>
<dbReference type="PANTHER" id="PTHR10472:SF5">
    <property type="entry name" value="D-AMINOACYL-TRNA DEACYLASE 1"/>
    <property type="match status" value="1"/>
</dbReference>
<comment type="function">
    <text evidence="3">An aminoacyl-tRNA editing enzyme that deacylates mischarged D-aminoacyl-tRNAs. Also deacylates mischarged glycyl-tRNA(Ala), protecting cells against glycine mischarging by AlaRS. Acts via tRNA-based rather than protein-based catalysis; rejects L-amino acids rather than detecting D-amino acids in the active site. By recycling D-aminoacyl-tRNA to D-amino acids and free tRNA molecules, this enzyme counteracts the toxicity associated with the formation of D-aminoacyl-tRNA entities in vivo and helps enforce protein L-homochirality.</text>
</comment>
<dbReference type="AlphaFoldDB" id="A0A917GKB5"/>
<accession>A0A917GKB5</accession>
<evidence type="ECO:0000256" key="2">
    <source>
        <dbReference type="ARBA" id="ARBA00022801"/>
    </source>
</evidence>
<keyword evidence="5" id="KW-1185">Reference proteome</keyword>
<comment type="subcellular location">
    <subcellularLocation>
        <location evidence="3">Cytoplasm</location>
    </subcellularLocation>
</comment>
<dbReference type="PANTHER" id="PTHR10472">
    <property type="entry name" value="D-TYROSYL-TRNA TYR DEACYLASE"/>
    <property type="match status" value="1"/>
</dbReference>
<dbReference type="InterPro" id="IPR003732">
    <property type="entry name" value="Daa-tRNA_deacyls_DTD"/>
</dbReference>
<sequence>MIALIQRVNHASVSIAGEVHSQIGQGLLLLLGLEKEDTFSDGQRLIRKVLAYRVFADDLDRMNLSLKDISGELLLVSQFTLAGSTQKGLRPSFSSAMPPEPAKALYEELVAWVKNEYPATSTGEFGADMKISLENDGPVTFILNS</sequence>